<dbReference type="AlphaFoldDB" id="A0A5C6ZI80"/>
<dbReference type="SUPFAM" id="SSF51905">
    <property type="entry name" value="FAD/NAD(P)-binding domain"/>
    <property type="match status" value="1"/>
</dbReference>
<gene>
    <name evidence="2" type="ORF">ESY86_06820</name>
</gene>
<comment type="caution">
    <text evidence="2">The sequence shown here is derived from an EMBL/GenBank/DDBJ whole genome shotgun (WGS) entry which is preliminary data.</text>
</comment>
<evidence type="ECO:0000313" key="2">
    <source>
        <dbReference type="EMBL" id="TXD89905.1"/>
    </source>
</evidence>
<proteinExistence type="predicted"/>
<evidence type="ECO:0000259" key="1">
    <source>
        <dbReference type="Pfam" id="PF01266"/>
    </source>
</evidence>
<dbReference type="Pfam" id="PF01266">
    <property type="entry name" value="DAO"/>
    <property type="match status" value="1"/>
</dbReference>
<protein>
    <submittedName>
        <fullName evidence="2">FAD-binding oxidoreductase</fullName>
    </submittedName>
</protein>
<reference evidence="2 3" key="1">
    <citation type="submission" date="2019-08" db="EMBL/GenBank/DDBJ databases">
        <title>Genomes of Subsaximicrobium wynnwilliamsii strains.</title>
        <authorList>
            <person name="Bowman J.P."/>
        </authorList>
    </citation>
    <scope>NUCLEOTIDE SEQUENCE [LARGE SCALE GENOMIC DNA]</scope>
    <source>
        <strain evidence="2 3">2-80-2</strain>
    </source>
</reference>
<dbReference type="OrthoDB" id="571248at2"/>
<name>A0A5C6ZI80_9FLAO</name>
<accession>A0A5C6ZI80</accession>
<dbReference type="Gene3D" id="3.30.9.10">
    <property type="entry name" value="D-Amino Acid Oxidase, subunit A, domain 2"/>
    <property type="match status" value="1"/>
</dbReference>
<dbReference type="RefSeq" id="WP_147085850.1">
    <property type="nucleotide sequence ID" value="NZ_VORM01000005.1"/>
</dbReference>
<dbReference type="Gene3D" id="3.50.50.60">
    <property type="entry name" value="FAD/NAD(P)-binding domain"/>
    <property type="match status" value="1"/>
</dbReference>
<evidence type="ECO:0000313" key="3">
    <source>
        <dbReference type="Proteomes" id="UP000321578"/>
    </source>
</evidence>
<dbReference type="Proteomes" id="UP000321578">
    <property type="component" value="Unassembled WGS sequence"/>
</dbReference>
<sequence>MKLRSSEPFWLEKNGILHSYPSLRKNVKADILIVGGGITGSLIAHQCIKDGYKTVLIDKREIAHGSTSVTTSMLQYEIDVPLFELIEKIGTEAAVANYRGCSEAIDTLGKISKQVKSGCGFEKKDSLYFAAFKKDVPKLKKEFEARKTHGFPVVWLEAEEITKRFGLQNTHGGILSKQGGSIDAFRLAHDILAYNHKKGLDIFDKTVIEKVSYKKNGVTTITKNGCSITSKKILYCNGFESTSIIKEKFVKLLSTFAMVGEQLEDNQDQLAGTLFWNTADPYMYMRTTDDGRLLIGGEDEDYVNPEKRNKNIGKKAEKLQNYLKKILPDYDFVNDFAWAGTFGETEDGLPYIGKHKDFESTYFVLGFGGNGITFSVIGMDIISQLLKGKKHPLTKYYQFGR</sequence>
<dbReference type="EMBL" id="VORO01000005">
    <property type="protein sequence ID" value="TXD89905.1"/>
    <property type="molecule type" value="Genomic_DNA"/>
</dbReference>
<organism evidence="2 3">
    <name type="scientific">Subsaximicrobium wynnwilliamsii</name>
    <dbReference type="NCBI Taxonomy" id="291179"/>
    <lineage>
        <taxon>Bacteria</taxon>
        <taxon>Pseudomonadati</taxon>
        <taxon>Bacteroidota</taxon>
        <taxon>Flavobacteriia</taxon>
        <taxon>Flavobacteriales</taxon>
        <taxon>Flavobacteriaceae</taxon>
        <taxon>Subsaximicrobium</taxon>
    </lineage>
</organism>
<dbReference type="InterPro" id="IPR036188">
    <property type="entry name" value="FAD/NAD-bd_sf"/>
</dbReference>
<dbReference type="InterPro" id="IPR006076">
    <property type="entry name" value="FAD-dep_OxRdtase"/>
</dbReference>
<dbReference type="PANTHER" id="PTHR13847">
    <property type="entry name" value="SARCOSINE DEHYDROGENASE-RELATED"/>
    <property type="match status" value="1"/>
</dbReference>
<dbReference type="PANTHER" id="PTHR13847:SF201">
    <property type="entry name" value="PUTATIBE OXIDOREDUCTASE"/>
    <property type="match status" value="1"/>
</dbReference>
<keyword evidence="3" id="KW-1185">Reference proteome</keyword>
<feature type="domain" description="FAD dependent oxidoreductase" evidence="1">
    <location>
        <begin position="30"/>
        <end position="377"/>
    </location>
</feature>
<dbReference type="GO" id="GO:0005737">
    <property type="term" value="C:cytoplasm"/>
    <property type="evidence" value="ECO:0007669"/>
    <property type="project" value="TreeGrafter"/>
</dbReference>